<dbReference type="PANTHER" id="PTHR19328:SF13">
    <property type="entry name" value="HIPL1 PROTEIN"/>
    <property type="match status" value="1"/>
</dbReference>
<dbReference type="RefSeq" id="WP_206724066.1">
    <property type="nucleotide sequence ID" value="NZ_CP071090.1"/>
</dbReference>
<feature type="chain" id="PRO_5047545845" evidence="1">
    <location>
        <begin position="21"/>
        <end position="388"/>
    </location>
</feature>
<dbReference type="Gene3D" id="2.120.10.30">
    <property type="entry name" value="TolB, C-terminal domain"/>
    <property type="match status" value="1"/>
</dbReference>
<dbReference type="InterPro" id="IPR011041">
    <property type="entry name" value="Quinoprot_gluc/sorb_DH_b-prop"/>
</dbReference>
<dbReference type="EMBL" id="CP071090">
    <property type="protein sequence ID" value="QSQ22490.1"/>
    <property type="molecule type" value="Genomic_DNA"/>
</dbReference>
<name>A0ABX7NUM3_9BACT</name>
<evidence type="ECO:0000313" key="3">
    <source>
        <dbReference type="EMBL" id="QSQ22490.1"/>
    </source>
</evidence>
<feature type="domain" description="Glucose/Sorbosone dehydrogenase" evidence="2">
    <location>
        <begin position="59"/>
        <end position="373"/>
    </location>
</feature>
<reference evidence="3 4" key="1">
    <citation type="submission" date="2021-02" db="EMBL/GenBank/DDBJ databases">
        <title>De Novo genome assembly of isolated myxobacteria.</title>
        <authorList>
            <person name="Stevens D.C."/>
        </authorList>
    </citation>
    <scope>NUCLEOTIDE SEQUENCE [LARGE SCALE GENOMIC DNA]</scope>
    <source>
        <strain evidence="4">SCPEA02</strain>
    </source>
</reference>
<dbReference type="Proteomes" id="UP000662747">
    <property type="component" value="Chromosome"/>
</dbReference>
<evidence type="ECO:0000313" key="4">
    <source>
        <dbReference type="Proteomes" id="UP000662747"/>
    </source>
</evidence>
<organism evidence="3 4">
    <name type="scientific">Pyxidicoccus parkwayensis</name>
    <dbReference type="NCBI Taxonomy" id="2813578"/>
    <lineage>
        <taxon>Bacteria</taxon>
        <taxon>Pseudomonadati</taxon>
        <taxon>Myxococcota</taxon>
        <taxon>Myxococcia</taxon>
        <taxon>Myxococcales</taxon>
        <taxon>Cystobacterineae</taxon>
        <taxon>Myxococcaceae</taxon>
        <taxon>Pyxidicoccus</taxon>
    </lineage>
</organism>
<accession>A0ABX7NUM3</accession>
<dbReference type="InterPro" id="IPR012938">
    <property type="entry name" value="Glc/Sorbosone_DH"/>
</dbReference>
<feature type="signal peptide" evidence="1">
    <location>
        <begin position="1"/>
        <end position="20"/>
    </location>
</feature>
<dbReference type="Pfam" id="PF07995">
    <property type="entry name" value="GSDH"/>
    <property type="match status" value="1"/>
</dbReference>
<dbReference type="PANTHER" id="PTHR19328">
    <property type="entry name" value="HEDGEHOG-INTERACTING PROTEIN"/>
    <property type="match status" value="1"/>
</dbReference>
<keyword evidence="1" id="KW-0732">Signal</keyword>
<evidence type="ECO:0000256" key="1">
    <source>
        <dbReference type="SAM" id="SignalP"/>
    </source>
</evidence>
<dbReference type="InterPro" id="IPR011042">
    <property type="entry name" value="6-blade_b-propeller_TolB-like"/>
</dbReference>
<evidence type="ECO:0000259" key="2">
    <source>
        <dbReference type="Pfam" id="PF07995"/>
    </source>
</evidence>
<keyword evidence="4" id="KW-1185">Reference proteome</keyword>
<gene>
    <name evidence="3" type="ORF">JY651_46505</name>
</gene>
<proteinExistence type="predicted"/>
<sequence length="388" mass="42013">MRASRLLLSSLVVLAVSASACRKSQAQGTASPQDCILVEDGWGPDGTVPFNVEVIAEGLEVPWGIAWLPGGGALVTERPGRVRLLKGGVLQPTPVATVQTTHTAEGGLLGITAHPDFATNRQFYVYVTTDASGHDENRVERWTLSEDHASATFDRVIFGGISSATYHDGGRIHFGPDGMLYVGTGDSRSPDRSQDVNDPAGKLLRLTPEGQVPQDNPFPNSPAFLTGIRNLQGWDWKDATTLYVTDHGPSGETMRRGHDEVNLARRGDNLGWPGIYSCETRQGQVTPSLTFNDAMPPGGAALYTGTSIAEWKGSLLIGTLGSRHLHRVEFAQDNPARVARHEVYLRDTYGRLREVSMGPDGNLYVTTSNCDGRGDCGPRKDLILRLKR</sequence>
<dbReference type="PROSITE" id="PS51257">
    <property type="entry name" value="PROKAR_LIPOPROTEIN"/>
    <property type="match status" value="1"/>
</dbReference>
<protein>
    <submittedName>
        <fullName evidence="3">PQQ-dependent sugar dehydrogenase</fullName>
    </submittedName>
</protein>
<dbReference type="SUPFAM" id="SSF50952">
    <property type="entry name" value="Soluble quinoprotein glucose dehydrogenase"/>
    <property type="match status" value="1"/>
</dbReference>